<dbReference type="PANTHER" id="PTHR10192">
    <property type="entry name" value="MOLYBDOPTERIN BIOSYNTHESIS PROTEIN"/>
    <property type="match status" value="1"/>
</dbReference>
<evidence type="ECO:0000256" key="6">
    <source>
        <dbReference type="ARBA" id="ARBA00047317"/>
    </source>
</evidence>
<dbReference type="Gene3D" id="2.40.340.10">
    <property type="entry name" value="MoeA, C-terminal, domain IV"/>
    <property type="match status" value="1"/>
</dbReference>
<dbReference type="PANTHER" id="PTHR10192:SF5">
    <property type="entry name" value="GEPHYRIN"/>
    <property type="match status" value="1"/>
</dbReference>
<evidence type="ECO:0000256" key="5">
    <source>
        <dbReference type="ARBA" id="ARBA00023150"/>
    </source>
</evidence>
<dbReference type="Pfam" id="PF00994">
    <property type="entry name" value="MoCF_biosynth"/>
    <property type="match status" value="1"/>
</dbReference>
<evidence type="ECO:0000256" key="3">
    <source>
        <dbReference type="ARBA" id="ARBA00010763"/>
    </source>
</evidence>
<dbReference type="SMART" id="SM00852">
    <property type="entry name" value="MoCF_biosynth"/>
    <property type="match status" value="1"/>
</dbReference>
<accession>A0AAJ1B9N6</accession>
<keyword evidence="7" id="KW-0479">Metal-binding</keyword>
<dbReference type="CDD" id="cd00887">
    <property type="entry name" value="MoeA"/>
    <property type="match status" value="1"/>
</dbReference>
<dbReference type="Pfam" id="PF03454">
    <property type="entry name" value="MoeA_C"/>
    <property type="match status" value="1"/>
</dbReference>
<evidence type="ECO:0000256" key="1">
    <source>
        <dbReference type="ARBA" id="ARBA00002901"/>
    </source>
</evidence>
<dbReference type="GO" id="GO:0006777">
    <property type="term" value="P:Mo-molybdopterin cofactor biosynthetic process"/>
    <property type="evidence" value="ECO:0007669"/>
    <property type="project" value="UniProtKB-UniRule"/>
</dbReference>
<proteinExistence type="inferred from homology"/>
<dbReference type="InterPro" id="IPR005110">
    <property type="entry name" value="MoeA_linker/N"/>
</dbReference>
<comment type="similarity">
    <text evidence="3 7">Belongs to the MoeA family.</text>
</comment>
<dbReference type="GO" id="GO:0005829">
    <property type="term" value="C:cytosol"/>
    <property type="evidence" value="ECO:0007669"/>
    <property type="project" value="TreeGrafter"/>
</dbReference>
<reference evidence="9" key="1">
    <citation type="submission" date="2022-01" db="EMBL/GenBank/DDBJ databases">
        <title>Collection of gut derived symbiotic bacterial strains cultured from healthy donors.</title>
        <authorList>
            <person name="Lin H."/>
            <person name="Kohout C."/>
            <person name="Waligurski E."/>
            <person name="Pamer E.G."/>
        </authorList>
    </citation>
    <scope>NUCLEOTIDE SEQUENCE</scope>
    <source>
        <strain evidence="9">DFI.7.46</strain>
    </source>
</reference>
<dbReference type="SUPFAM" id="SSF63882">
    <property type="entry name" value="MoeA N-terminal region -like"/>
    <property type="match status" value="1"/>
</dbReference>
<keyword evidence="4 7" id="KW-0500">Molybdenum</keyword>
<sequence>MRTVAEHLNTCLSLVAPLDPLDVLLPDAVGCVLAEDVSAPFDLPVTDQATLDGYAVRSQDVGGAGKMRQVFLDVIAEVKAGDAEPCTLVENSAVRIASGAPLPVGADTVVPLEETDQGPARVQILSACAKGKNILRRGQDVSAGTPILRAGSRIGSRQVALLAGVGRLRVTVRPRPRVVILSIGDELIEPGKPIRAGAVFDANGHALSSAVADARADTFRVAAVPDEQKALSETIEDQLVRADIIITTGGLSYGSADTVKEVLAPLGTARFDNVAMTPGKQLGYGTVGEGTPIFCLPGNPVAAQISYEIFVRPCLRHMAGWDELYRPSLRARVDRGWRSPAGRRQFVPVKIVGAPDSGYRARLTGEPEDLLLSTMARANALAVIPEAVTSVSEGDYFHCMVLD</sequence>
<dbReference type="SUPFAM" id="SSF53218">
    <property type="entry name" value="Molybdenum cofactor biosynthesis proteins"/>
    <property type="match status" value="1"/>
</dbReference>
<evidence type="ECO:0000256" key="4">
    <source>
        <dbReference type="ARBA" id="ARBA00022505"/>
    </source>
</evidence>
<dbReference type="Gene3D" id="2.170.190.11">
    <property type="entry name" value="Molybdopterin biosynthesis moea protein, domain 3"/>
    <property type="match status" value="1"/>
</dbReference>
<dbReference type="Proteomes" id="UP001200537">
    <property type="component" value="Unassembled WGS sequence"/>
</dbReference>
<evidence type="ECO:0000256" key="2">
    <source>
        <dbReference type="ARBA" id="ARBA00005046"/>
    </source>
</evidence>
<comment type="function">
    <text evidence="1 7">Catalyzes the insertion of molybdate into adenylated molybdopterin with the concomitant release of AMP.</text>
</comment>
<dbReference type="Pfam" id="PF03453">
    <property type="entry name" value="MoeA_N"/>
    <property type="match status" value="1"/>
</dbReference>
<dbReference type="InterPro" id="IPR036425">
    <property type="entry name" value="MoaB/Mog-like_dom_sf"/>
</dbReference>
<evidence type="ECO:0000313" key="9">
    <source>
        <dbReference type="EMBL" id="MCG4616887.1"/>
    </source>
</evidence>
<dbReference type="NCBIfam" id="TIGR00177">
    <property type="entry name" value="molyb_syn"/>
    <property type="match status" value="1"/>
</dbReference>
<dbReference type="EC" id="2.10.1.1" evidence="7"/>
<dbReference type="AlphaFoldDB" id="A0AAJ1B9N6"/>
<evidence type="ECO:0000259" key="8">
    <source>
        <dbReference type="SMART" id="SM00852"/>
    </source>
</evidence>
<keyword evidence="5 7" id="KW-0501">Molybdenum cofactor biosynthesis</keyword>
<dbReference type="RefSeq" id="WP_238127344.1">
    <property type="nucleotide sequence ID" value="NZ_CBCTPO010000003.1"/>
</dbReference>
<dbReference type="GO" id="GO:0061599">
    <property type="term" value="F:molybdopterin molybdotransferase activity"/>
    <property type="evidence" value="ECO:0007669"/>
    <property type="project" value="UniProtKB-UniRule"/>
</dbReference>
<dbReference type="InterPro" id="IPR036688">
    <property type="entry name" value="MoeA_C_domain_IV_sf"/>
</dbReference>
<feature type="domain" description="MoaB/Mog" evidence="8">
    <location>
        <begin position="179"/>
        <end position="317"/>
    </location>
</feature>
<protein>
    <recommendedName>
        <fullName evidence="7">Molybdopterin molybdenumtransferase</fullName>
        <ecNumber evidence="7">2.10.1.1</ecNumber>
    </recommendedName>
</protein>
<comment type="catalytic activity">
    <reaction evidence="6">
        <text>adenylyl-molybdopterin + molybdate = Mo-molybdopterin + AMP + H(+)</text>
        <dbReference type="Rhea" id="RHEA:35047"/>
        <dbReference type="ChEBI" id="CHEBI:15378"/>
        <dbReference type="ChEBI" id="CHEBI:36264"/>
        <dbReference type="ChEBI" id="CHEBI:62727"/>
        <dbReference type="ChEBI" id="CHEBI:71302"/>
        <dbReference type="ChEBI" id="CHEBI:456215"/>
        <dbReference type="EC" id="2.10.1.1"/>
    </reaction>
</comment>
<dbReference type="EMBL" id="JAKNHJ010000001">
    <property type="protein sequence ID" value="MCG4616887.1"/>
    <property type="molecule type" value="Genomic_DNA"/>
</dbReference>
<evidence type="ECO:0000256" key="7">
    <source>
        <dbReference type="RuleBase" id="RU365090"/>
    </source>
</evidence>
<dbReference type="InterPro" id="IPR001453">
    <property type="entry name" value="MoaB/Mog_dom"/>
</dbReference>
<dbReference type="Gene3D" id="3.90.105.10">
    <property type="entry name" value="Molybdopterin biosynthesis moea protein, domain 2"/>
    <property type="match status" value="1"/>
</dbReference>
<dbReference type="SUPFAM" id="SSF63867">
    <property type="entry name" value="MoeA C-terminal domain-like"/>
    <property type="match status" value="1"/>
</dbReference>
<keyword evidence="7" id="KW-0460">Magnesium</keyword>
<organism evidence="9 10">
    <name type="scientific">Varibaculum cambriense</name>
    <dbReference type="NCBI Taxonomy" id="184870"/>
    <lineage>
        <taxon>Bacteria</taxon>
        <taxon>Bacillati</taxon>
        <taxon>Actinomycetota</taxon>
        <taxon>Actinomycetes</taxon>
        <taxon>Actinomycetales</taxon>
        <taxon>Actinomycetaceae</taxon>
        <taxon>Varibaculum</taxon>
    </lineage>
</organism>
<gene>
    <name evidence="9" type="ORF">L0M99_00045</name>
</gene>
<comment type="cofactor">
    <cofactor evidence="7">
        <name>Mg(2+)</name>
        <dbReference type="ChEBI" id="CHEBI:18420"/>
    </cofactor>
</comment>
<dbReference type="InterPro" id="IPR005111">
    <property type="entry name" value="MoeA_C_domain_IV"/>
</dbReference>
<comment type="pathway">
    <text evidence="2 7">Cofactor biosynthesis; molybdopterin biosynthesis.</text>
</comment>
<name>A0AAJ1B9N6_9ACTO</name>
<dbReference type="Gene3D" id="3.40.980.10">
    <property type="entry name" value="MoaB/Mog-like domain"/>
    <property type="match status" value="1"/>
</dbReference>
<evidence type="ECO:0000313" key="10">
    <source>
        <dbReference type="Proteomes" id="UP001200537"/>
    </source>
</evidence>
<dbReference type="InterPro" id="IPR036135">
    <property type="entry name" value="MoeA_linker/N_sf"/>
</dbReference>
<keyword evidence="7" id="KW-0808">Transferase</keyword>
<comment type="caution">
    <text evidence="9">The sequence shown here is derived from an EMBL/GenBank/DDBJ whole genome shotgun (WGS) entry which is preliminary data.</text>
</comment>
<dbReference type="GO" id="GO:0046872">
    <property type="term" value="F:metal ion binding"/>
    <property type="evidence" value="ECO:0007669"/>
    <property type="project" value="UniProtKB-UniRule"/>
</dbReference>
<dbReference type="InterPro" id="IPR038987">
    <property type="entry name" value="MoeA-like"/>
</dbReference>
<dbReference type="NCBIfam" id="NF045515">
    <property type="entry name" value="Glp_gephyrin"/>
    <property type="match status" value="1"/>
</dbReference>